<protein>
    <submittedName>
        <fullName evidence="1">Uncharacterized protein</fullName>
    </submittedName>
</protein>
<proteinExistence type="predicted"/>
<keyword evidence="2" id="KW-1185">Reference proteome</keyword>
<evidence type="ECO:0000313" key="1">
    <source>
        <dbReference type="EMBL" id="KLV27581.1"/>
    </source>
</evidence>
<reference evidence="1 2" key="1">
    <citation type="submission" date="2015-05" db="EMBL/GenBank/DDBJ databases">
        <title>Whole genome sequence and identification of bacterial endophytes from Costus igneus.</title>
        <authorList>
            <person name="Lee Y.P."/>
            <person name="Gan H.M."/>
            <person name="Eng W."/>
            <person name="Wheatley M.S."/>
            <person name="Caraballo A."/>
            <person name="Polter S."/>
            <person name="Savka M.A."/>
            <person name="Hudson A.O."/>
        </authorList>
    </citation>
    <scope>NUCLEOTIDE SEQUENCE [LARGE SCALE GENOMIC DNA]</scope>
    <source>
        <strain evidence="1 2">RIT379</strain>
    </source>
</reference>
<comment type="caution">
    <text evidence="1">The sequence shown here is derived from an EMBL/GenBank/DDBJ whole genome shotgun (WGS) entry which is preliminary data.</text>
</comment>
<name>A0A0J1INP0_NIACI</name>
<dbReference type="EMBL" id="LDPH01000003">
    <property type="protein sequence ID" value="KLV27581.1"/>
    <property type="molecule type" value="Genomic_DNA"/>
</dbReference>
<sequence length="252" mass="28690">MSATLTFPKAKYSTAGITYLMYQKPSTVAWWSAVFPGFGHYLLNQYARATLLTVLEVIINTGANINEAMVYSFCGEIELARSVIHLDWMIGYIVIYLITIGDSYRSAVQLNKYIELSTPDLASLEIFPFEIQYLQNKSPLLGVFYSLFFPGLGQLYNHRIFLGFYAIFWWWVYILLSHAHKAIILTITGDFASSTAILHPHWLLFMPSILGGAVYHSYITCIQHNILAKESQQKRLTDRYVGSKFSIRGVKG</sequence>
<organism evidence="1 2">
    <name type="scientific">Niallia circulans</name>
    <name type="common">Bacillus circulans</name>
    <dbReference type="NCBI Taxonomy" id="1397"/>
    <lineage>
        <taxon>Bacteria</taxon>
        <taxon>Bacillati</taxon>
        <taxon>Bacillota</taxon>
        <taxon>Bacilli</taxon>
        <taxon>Bacillales</taxon>
        <taxon>Bacillaceae</taxon>
        <taxon>Niallia</taxon>
    </lineage>
</organism>
<dbReference type="AlphaFoldDB" id="A0A0J1INP0"/>
<evidence type="ECO:0000313" key="2">
    <source>
        <dbReference type="Proteomes" id="UP000036045"/>
    </source>
</evidence>
<dbReference type="Proteomes" id="UP000036045">
    <property type="component" value="Unassembled WGS sequence"/>
</dbReference>
<accession>A0A0J1INP0</accession>
<dbReference type="PATRIC" id="fig|1397.4.peg.3181"/>
<dbReference type="RefSeq" id="WP_047940901.1">
    <property type="nucleotide sequence ID" value="NZ_CP053989.1"/>
</dbReference>
<dbReference type="OrthoDB" id="1681403at2"/>
<gene>
    <name evidence="1" type="ORF">ABW02_05375</name>
</gene>
<dbReference type="GeneID" id="56352002"/>